<dbReference type="EMBL" id="LXQA010015164">
    <property type="protein sequence ID" value="MCH88948.1"/>
    <property type="molecule type" value="Genomic_DNA"/>
</dbReference>
<proteinExistence type="predicted"/>
<keyword evidence="2" id="KW-1185">Reference proteome</keyword>
<comment type="caution">
    <text evidence="1">The sequence shown here is derived from an EMBL/GenBank/DDBJ whole genome shotgun (WGS) entry which is preliminary data.</text>
</comment>
<sequence>MVGSNEREFEFSSTVIATMTFQMALNPPGGVRHCNRIGPQLRCELKSHVMPQPQRNSISPQHNGVLTATTATVLSNMSFHFRVSVFLCLNELSRR</sequence>
<name>A0A392MQJ9_9FABA</name>
<reference evidence="1 2" key="1">
    <citation type="journal article" date="2018" name="Front. Plant Sci.">
        <title>Red Clover (Trifolium pratense) and Zigzag Clover (T. medium) - A Picture of Genomic Similarities and Differences.</title>
        <authorList>
            <person name="Dluhosova J."/>
            <person name="Istvanek J."/>
            <person name="Nedelnik J."/>
            <person name="Repkova J."/>
        </authorList>
    </citation>
    <scope>NUCLEOTIDE SEQUENCE [LARGE SCALE GENOMIC DNA]</scope>
    <source>
        <strain evidence="2">cv. 10/8</strain>
        <tissue evidence="1">Leaf</tissue>
    </source>
</reference>
<dbReference type="Proteomes" id="UP000265520">
    <property type="component" value="Unassembled WGS sequence"/>
</dbReference>
<evidence type="ECO:0000313" key="1">
    <source>
        <dbReference type="EMBL" id="MCH88948.1"/>
    </source>
</evidence>
<accession>A0A392MQJ9</accession>
<protein>
    <submittedName>
        <fullName evidence="1">Uncharacterized protein</fullName>
    </submittedName>
</protein>
<dbReference type="AlphaFoldDB" id="A0A392MQJ9"/>
<evidence type="ECO:0000313" key="2">
    <source>
        <dbReference type="Proteomes" id="UP000265520"/>
    </source>
</evidence>
<gene>
    <name evidence="1" type="ORF">A2U01_0009841</name>
</gene>
<organism evidence="1 2">
    <name type="scientific">Trifolium medium</name>
    <dbReference type="NCBI Taxonomy" id="97028"/>
    <lineage>
        <taxon>Eukaryota</taxon>
        <taxon>Viridiplantae</taxon>
        <taxon>Streptophyta</taxon>
        <taxon>Embryophyta</taxon>
        <taxon>Tracheophyta</taxon>
        <taxon>Spermatophyta</taxon>
        <taxon>Magnoliopsida</taxon>
        <taxon>eudicotyledons</taxon>
        <taxon>Gunneridae</taxon>
        <taxon>Pentapetalae</taxon>
        <taxon>rosids</taxon>
        <taxon>fabids</taxon>
        <taxon>Fabales</taxon>
        <taxon>Fabaceae</taxon>
        <taxon>Papilionoideae</taxon>
        <taxon>50 kb inversion clade</taxon>
        <taxon>NPAAA clade</taxon>
        <taxon>Hologalegina</taxon>
        <taxon>IRL clade</taxon>
        <taxon>Trifolieae</taxon>
        <taxon>Trifolium</taxon>
    </lineage>
</organism>